<keyword evidence="3" id="KW-1185">Reference proteome</keyword>
<name>N1S7F2_FUSC4</name>
<dbReference type="SUPFAM" id="SSF52540">
    <property type="entry name" value="P-loop containing nucleoside triphosphate hydrolases"/>
    <property type="match status" value="1"/>
</dbReference>
<dbReference type="EMBL" id="KB726312">
    <property type="protein sequence ID" value="EMT70505.1"/>
    <property type="molecule type" value="Genomic_DNA"/>
</dbReference>
<dbReference type="Pfam" id="PF00271">
    <property type="entry name" value="Helicase_C"/>
    <property type="match status" value="1"/>
</dbReference>
<gene>
    <name evidence="2" type="ORF">FOC4_g10008966</name>
</gene>
<protein>
    <recommendedName>
        <fullName evidence="1">Helicase C-terminal domain-containing protein</fullName>
    </recommendedName>
</protein>
<evidence type="ECO:0000313" key="3">
    <source>
        <dbReference type="Proteomes" id="UP000016929"/>
    </source>
</evidence>
<sequence length="534" mass="61299">MNPDLFQRFCEEMKSQKPGVAREAIRPLLEMFCLRRGMLTPATMPDGTTVVPSEGIPPMYIRMVKLQSHNDEDKDDLYNIIKKHYPFLFHDSWDVDKDIGHGTIDKAKPMWPNPTIVRTLALSTTNIEFYPLTQKPDGANGDKKQTPLNSKLGQKVMDNRPCLNRLKSFSLSGANTGTIDTDVPNEIQKILRKDGVGGLLWYLSVMQENQHVEFPETREDILKTFCPRSPKLCWTINRVLELKEQEHRVLVFVDNPLTSLILMALLTSLCVNALNIRSSNDVDQRAHMVRQFNDPESQVDALVVSFQLDGFGMNLQGACHYGIVVEYPKNLPTMLHGFGRLWRMGQEYEVHWDVLYLENSFDGWVETWMASKYADILAAEGEIPDEIKGEYRVICGFELIKRYLGQDSNRYPRTRVTWAEQEHPLVAREGHFYSAVANYLMQNPGHYERFLQPLSDIARRWSPDQGELTLDMIEGRSLSLEDGVILDSRNPLTPGYVAVSAGDGLHQELRQAVEIRSNLRDDDSRLRMERERRL</sequence>
<dbReference type="Proteomes" id="UP000016929">
    <property type="component" value="Unassembled WGS sequence"/>
</dbReference>
<reference evidence="3" key="1">
    <citation type="submission" date="2012-09" db="EMBL/GenBank/DDBJ databases">
        <title>Genome sequencing and comparative transcriptomics of race 1 and race 4 of banana pathogen: Fusarium oxysporum f. sp. cubense.</title>
        <authorList>
            <person name="Fang X."/>
            <person name="Huang J."/>
        </authorList>
    </citation>
    <scope>NUCLEOTIDE SEQUENCE [LARGE SCALE GENOMIC DNA]</scope>
    <source>
        <strain evidence="3">race 4</strain>
    </source>
</reference>
<dbReference type="STRING" id="1229665.N1S7F2"/>
<proteinExistence type="predicted"/>
<dbReference type="InterPro" id="IPR001650">
    <property type="entry name" value="Helicase_C-like"/>
</dbReference>
<evidence type="ECO:0000313" key="2">
    <source>
        <dbReference type="EMBL" id="EMT70505.1"/>
    </source>
</evidence>
<reference evidence="3" key="2">
    <citation type="journal article" date="2014" name="PLoS ONE">
        <title>Genome and Transcriptome Analysis of the Fungal Pathogen Fusarium oxysporum f. sp. cubense Causing Banana Vascular Wilt Disease.</title>
        <authorList>
            <person name="Guo L."/>
            <person name="Han L."/>
            <person name="Yang L."/>
            <person name="Zeng H."/>
            <person name="Fan D."/>
            <person name="Zhu Y."/>
            <person name="Feng Y."/>
            <person name="Wang G."/>
            <person name="Peng C."/>
            <person name="Jiang X."/>
            <person name="Zhou D."/>
            <person name="Ni P."/>
            <person name="Liang C."/>
            <person name="Liu L."/>
            <person name="Wang J."/>
            <person name="Mao C."/>
            <person name="Fang X."/>
            <person name="Peng M."/>
            <person name="Huang J."/>
        </authorList>
    </citation>
    <scope>NUCLEOTIDE SEQUENCE [LARGE SCALE GENOMIC DNA]</scope>
    <source>
        <strain evidence="3">race 4</strain>
    </source>
</reference>
<feature type="domain" description="Helicase C-terminal" evidence="1">
    <location>
        <begin position="238"/>
        <end position="345"/>
    </location>
</feature>
<dbReference type="Gene3D" id="3.40.50.300">
    <property type="entry name" value="P-loop containing nucleotide triphosphate hydrolases"/>
    <property type="match status" value="1"/>
</dbReference>
<dbReference type="InterPro" id="IPR027417">
    <property type="entry name" value="P-loop_NTPase"/>
</dbReference>
<dbReference type="AlphaFoldDB" id="N1S7F2"/>
<dbReference type="OrthoDB" id="5244662at2759"/>
<dbReference type="PANTHER" id="PTHR10799">
    <property type="entry name" value="SNF2/RAD54 HELICASE FAMILY"/>
    <property type="match status" value="1"/>
</dbReference>
<organism evidence="2 3">
    <name type="scientific">Fusarium oxysporum f. sp. cubense (strain race 4)</name>
    <name type="common">Panama disease fungus</name>
    <dbReference type="NCBI Taxonomy" id="2502994"/>
    <lineage>
        <taxon>Eukaryota</taxon>
        <taxon>Fungi</taxon>
        <taxon>Dikarya</taxon>
        <taxon>Ascomycota</taxon>
        <taxon>Pezizomycotina</taxon>
        <taxon>Sordariomycetes</taxon>
        <taxon>Hypocreomycetidae</taxon>
        <taxon>Hypocreales</taxon>
        <taxon>Nectriaceae</taxon>
        <taxon>Fusarium</taxon>
        <taxon>Fusarium oxysporum species complex</taxon>
    </lineage>
</organism>
<accession>N1S7F2</accession>
<dbReference type="HOGENOM" id="CLU_010835_1_0_1"/>
<evidence type="ECO:0000259" key="1">
    <source>
        <dbReference type="Pfam" id="PF00271"/>
    </source>
</evidence>